<dbReference type="Proteomes" id="UP000067626">
    <property type="component" value="Chromosome"/>
</dbReference>
<dbReference type="OrthoDB" id="3806873at2"/>
<keyword evidence="3" id="KW-1185">Reference proteome</keyword>
<dbReference type="Gene3D" id="3.30.200.20">
    <property type="entry name" value="Phosphorylase Kinase, domain 1"/>
    <property type="match status" value="1"/>
</dbReference>
<dbReference type="InterPro" id="IPR011009">
    <property type="entry name" value="Kinase-like_dom_sf"/>
</dbReference>
<dbReference type="Pfam" id="PF01636">
    <property type="entry name" value="APH"/>
    <property type="match status" value="1"/>
</dbReference>
<dbReference type="AlphaFoldDB" id="A0A0K1E8D8"/>
<evidence type="ECO:0000259" key="1">
    <source>
        <dbReference type="Pfam" id="PF01636"/>
    </source>
</evidence>
<dbReference type="KEGG" id="ccro:CMC5_010780"/>
<dbReference type="InterPro" id="IPR051678">
    <property type="entry name" value="AGP_Transferase"/>
</dbReference>
<dbReference type="PATRIC" id="fig|52.7.peg.1157"/>
<dbReference type="InterPro" id="IPR002575">
    <property type="entry name" value="Aminoglycoside_PTrfase"/>
</dbReference>
<name>A0A0K1E8D8_CHOCO</name>
<reference evidence="2 3" key="1">
    <citation type="submission" date="2015-07" db="EMBL/GenBank/DDBJ databases">
        <title>Genome analysis of myxobacterium Chondromyces crocatus Cm c5 reveals a high potential for natural compound synthesis and the genetic basis for the loss of fruiting body formation.</title>
        <authorList>
            <person name="Zaburannyi N."/>
            <person name="Bunk B."/>
            <person name="Maier J."/>
            <person name="Overmann J."/>
            <person name="Mueller R."/>
        </authorList>
    </citation>
    <scope>NUCLEOTIDE SEQUENCE [LARGE SCALE GENOMIC DNA]</scope>
    <source>
        <strain evidence="2 3">Cm c5</strain>
    </source>
</reference>
<dbReference type="SUPFAM" id="SSF56112">
    <property type="entry name" value="Protein kinase-like (PK-like)"/>
    <property type="match status" value="1"/>
</dbReference>
<sequence>MSEPTLDELRQVIVDAFPELASSRFTLLTMGWQSLAVDVDDRLIFKFPRDEEAEKALISEAGVLAVVRPALTMTVPDLTLHQGTRLFSRHDKLRGEHLLAPEYERLGERSRQVLAEELALFYAEMHALPEAALKAAGAGPAEAWMEPDEILEKAWPRLPPALRPYAEQTLAVWRDLPPDPHGTTFGFFDGHGWNMAFDHERERLQGIYDFADAGFGVLHREFLQSDWIARDLTARIIPAYERLTGRAIDRARVALMSGVLRLWELADLAAEDTPRIEAAVRIVEVWAASERA</sequence>
<dbReference type="PANTHER" id="PTHR21310">
    <property type="entry name" value="AMINOGLYCOSIDE PHOSPHOTRANSFERASE-RELATED-RELATED"/>
    <property type="match status" value="1"/>
</dbReference>
<evidence type="ECO:0000313" key="2">
    <source>
        <dbReference type="EMBL" id="AKT36957.1"/>
    </source>
</evidence>
<dbReference type="EMBL" id="CP012159">
    <property type="protein sequence ID" value="AKT36957.1"/>
    <property type="molecule type" value="Genomic_DNA"/>
</dbReference>
<dbReference type="STRING" id="52.CMC5_010780"/>
<organism evidence="2 3">
    <name type="scientific">Chondromyces crocatus</name>
    <dbReference type="NCBI Taxonomy" id="52"/>
    <lineage>
        <taxon>Bacteria</taxon>
        <taxon>Pseudomonadati</taxon>
        <taxon>Myxococcota</taxon>
        <taxon>Polyangia</taxon>
        <taxon>Polyangiales</taxon>
        <taxon>Polyangiaceae</taxon>
        <taxon>Chondromyces</taxon>
    </lineage>
</organism>
<gene>
    <name evidence="2" type="ORF">CMC5_010780</name>
</gene>
<evidence type="ECO:0000313" key="3">
    <source>
        <dbReference type="Proteomes" id="UP000067626"/>
    </source>
</evidence>
<dbReference type="RefSeq" id="WP_050429395.1">
    <property type="nucleotide sequence ID" value="NZ_CP012159.1"/>
</dbReference>
<dbReference type="Gene3D" id="3.90.1200.10">
    <property type="match status" value="1"/>
</dbReference>
<protein>
    <submittedName>
        <fullName evidence="2">Aminoglycoside resistance protein</fullName>
    </submittedName>
</protein>
<dbReference type="PANTHER" id="PTHR21310:SF15">
    <property type="entry name" value="AMINOGLYCOSIDE PHOSPHOTRANSFERASE DOMAIN-CONTAINING PROTEIN"/>
    <property type="match status" value="1"/>
</dbReference>
<proteinExistence type="predicted"/>
<accession>A0A0K1E8D8</accession>
<feature type="domain" description="Aminoglycoside phosphotransferase" evidence="1">
    <location>
        <begin position="28"/>
        <end position="253"/>
    </location>
</feature>